<comment type="cofactor">
    <cofactor evidence="1">
        <name>Ca(2+)</name>
        <dbReference type="ChEBI" id="CHEBI:29108"/>
    </cofactor>
</comment>
<evidence type="ECO:0000256" key="7">
    <source>
        <dbReference type="ARBA" id="ARBA00022801"/>
    </source>
</evidence>
<keyword evidence="7" id="KW-0378">Hydrolase</keyword>
<evidence type="ECO:0000256" key="1">
    <source>
        <dbReference type="ARBA" id="ARBA00001913"/>
    </source>
</evidence>
<dbReference type="SUPFAM" id="SSF55486">
    <property type="entry name" value="Metalloproteases ('zincins'), catalytic domain"/>
    <property type="match status" value="1"/>
</dbReference>
<comment type="caution">
    <text evidence="14">The sequence shown here is derived from an EMBL/GenBank/DDBJ whole genome shotgun (WGS) entry which is preliminary data.</text>
</comment>
<keyword evidence="6 12" id="KW-0732">Signal</keyword>
<feature type="domain" description="Peptidase metallopeptidase" evidence="13">
    <location>
        <begin position="99"/>
        <end position="237"/>
    </location>
</feature>
<feature type="signal peptide" evidence="12">
    <location>
        <begin position="1"/>
        <end position="18"/>
    </location>
</feature>
<dbReference type="InterPro" id="IPR021158">
    <property type="entry name" value="Pept_M10A_Zn_BS"/>
</dbReference>
<keyword evidence="4" id="KW-0645">Protease</keyword>
<name>A0ABN9LGY4_9NEOB</name>
<dbReference type="PROSITE" id="PS00546">
    <property type="entry name" value="CYSTEINE_SWITCH"/>
    <property type="match status" value="1"/>
</dbReference>
<evidence type="ECO:0000256" key="2">
    <source>
        <dbReference type="ARBA" id="ARBA00001947"/>
    </source>
</evidence>
<evidence type="ECO:0000256" key="11">
    <source>
        <dbReference type="SAM" id="MobiDB-lite"/>
    </source>
</evidence>
<dbReference type="CDD" id="cd04278">
    <property type="entry name" value="ZnMc_MMP"/>
    <property type="match status" value="1"/>
</dbReference>
<keyword evidence="9" id="KW-0482">Metalloprotease</keyword>
<evidence type="ECO:0000256" key="5">
    <source>
        <dbReference type="ARBA" id="ARBA00022723"/>
    </source>
</evidence>
<keyword evidence="5" id="KW-0479">Metal-binding</keyword>
<dbReference type="InterPro" id="IPR001818">
    <property type="entry name" value="Pept_M10_metallopeptidase"/>
</dbReference>
<dbReference type="InterPro" id="IPR033739">
    <property type="entry name" value="M10A_MMP"/>
</dbReference>
<feature type="region of interest" description="Disordered" evidence="11">
    <location>
        <begin position="216"/>
        <end position="236"/>
    </location>
</feature>
<dbReference type="InterPro" id="IPR006026">
    <property type="entry name" value="Peptidase_Metallo"/>
</dbReference>
<comment type="cofactor">
    <cofactor evidence="2">
        <name>Zn(2+)</name>
        <dbReference type="ChEBI" id="CHEBI:29105"/>
    </cofactor>
</comment>
<evidence type="ECO:0000313" key="15">
    <source>
        <dbReference type="Proteomes" id="UP001176940"/>
    </source>
</evidence>
<dbReference type="Pfam" id="PF01471">
    <property type="entry name" value="PG_binding_1"/>
    <property type="match status" value="1"/>
</dbReference>
<feature type="chain" id="PRO_5046413221" description="Peptidase metallopeptidase domain-containing protein" evidence="12">
    <location>
        <begin position="19"/>
        <end position="273"/>
    </location>
</feature>
<keyword evidence="15" id="KW-1185">Reference proteome</keyword>
<dbReference type="InterPro" id="IPR024079">
    <property type="entry name" value="MetalloPept_cat_dom_sf"/>
</dbReference>
<evidence type="ECO:0000256" key="6">
    <source>
        <dbReference type="ARBA" id="ARBA00022729"/>
    </source>
</evidence>
<evidence type="ECO:0000259" key="13">
    <source>
        <dbReference type="SMART" id="SM00235"/>
    </source>
</evidence>
<protein>
    <recommendedName>
        <fullName evidence="13">Peptidase metallopeptidase domain-containing protein</fullName>
    </recommendedName>
</protein>
<dbReference type="PANTHER" id="PTHR10201:SF317">
    <property type="entry name" value="MATRILYSIN-LIKE"/>
    <property type="match status" value="1"/>
</dbReference>
<keyword evidence="10" id="KW-0865">Zymogen</keyword>
<evidence type="ECO:0000256" key="12">
    <source>
        <dbReference type="SAM" id="SignalP"/>
    </source>
</evidence>
<gene>
    <name evidence="14" type="ORF">RIMI_LOCUS8238230</name>
</gene>
<reference evidence="14" key="1">
    <citation type="submission" date="2023-07" db="EMBL/GenBank/DDBJ databases">
        <authorList>
            <person name="Stuckert A."/>
        </authorList>
    </citation>
    <scope>NUCLEOTIDE SEQUENCE</scope>
</reference>
<dbReference type="Gene3D" id="3.40.390.10">
    <property type="entry name" value="Collagenase (Catalytic Domain)"/>
    <property type="match status" value="1"/>
</dbReference>
<comment type="similarity">
    <text evidence="3">Belongs to the peptidase M10A family.</text>
</comment>
<evidence type="ECO:0000256" key="8">
    <source>
        <dbReference type="ARBA" id="ARBA00022833"/>
    </source>
</evidence>
<accession>A0ABN9LGY4</accession>
<evidence type="ECO:0000256" key="3">
    <source>
        <dbReference type="ARBA" id="ARBA00010370"/>
    </source>
</evidence>
<dbReference type="InterPro" id="IPR002477">
    <property type="entry name" value="Peptidoglycan-bd-like"/>
</dbReference>
<dbReference type="PANTHER" id="PTHR10201">
    <property type="entry name" value="MATRIX METALLOPROTEINASE"/>
    <property type="match status" value="1"/>
</dbReference>
<dbReference type="InterPro" id="IPR021190">
    <property type="entry name" value="Pept_M10A"/>
</dbReference>
<dbReference type="Pfam" id="PF00413">
    <property type="entry name" value="Peptidase_M10"/>
    <property type="match status" value="1"/>
</dbReference>
<dbReference type="SUPFAM" id="SSF47090">
    <property type="entry name" value="PGBD-like"/>
    <property type="match status" value="1"/>
</dbReference>
<keyword evidence="8" id="KW-0862">Zinc</keyword>
<dbReference type="EMBL" id="CAUEEQ010016192">
    <property type="protein sequence ID" value="CAJ0940097.1"/>
    <property type="molecule type" value="Genomic_DNA"/>
</dbReference>
<organism evidence="14 15">
    <name type="scientific">Ranitomeya imitator</name>
    <name type="common">mimic poison frog</name>
    <dbReference type="NCBI Taxonomy" id="111125"/>
    <lineage>
        <taxon>Eukaryota</taxon>
        <taxon>Metazoa</taxon>
        <taxon>Chordata</taxon>
        <taxon>Craniata</taxon>
        <taxon>Vertebrata</taxon>
        <taxon>Euteleostomi</taxon>
        <taxon>Amphibia</taxon>
        <taxon>Batrachia</taxon>
        <taxon>Anura</taxon>
        <taxon>Neobatrachia</taxon>
        <taxon>Hyloidea</taxon>
        <taxon>Dendrobatidae</taxon>
        <taxon>Dendrobatinae</taxon>
        <taxon>Ranitomeya</taxon>
    </lineage>
</organism>
<dbReference type="Proteomes" id="UP001176940">
    <property type="component" value="Unassembled WGS sequence"/>
</dbReference>
<dbReference type="SMART" id="SM00235">
    <property type="entry name" value="ZnMc"/>
    <property type="match status" value="1"/>
</dbReference>
<dbReference type="PRINTS" id="PR00138">
    <property type="entry name" value="MATRIXIN"/>
</dbReference>
<evidence type="ECO:0000256" key="10">
    <source>
        <dbReference type="ARBA" id="ARBA00023145"/>
    </source>
</evidence>
<dbReference type="InterPro" id="IPR036365">
    <property type="entry name" value="PGBD-like_sf"/>
</dbReference>
<evidence type="ECO:0000256" key="4">
    <source>
        <dbReference type="ARBA" id="ARBA00022670"/>
    </source>
</evidence>
<evidence type="ECO:0000313" key="14">
    <source>
        <dbReference type="EMBL" id="CAJ0940097.1"/>
    </source>
</evidence>
<proteinExistence type="inferred from homology"/>
<sequence>MMQVHCLVLLSLCYGALAMPRPQDNADVSSSDQKLAEEYLNKFYSSNAEEKSSFTERLEAMQRFFRMKVTGQLDTNTMNMMKAPRCGMPDVAEFSTFSGRPRWQTNSITYRIQNYTPDLPTGVVDDSIQKAFGVWSQVTPLRFTKVNRGNADILIQFGARAHGDQNPFDGAGRVLAHAYAPGARIGGDAHFDEDERWTNSRAGAGGATRRQAITPDVEGAVGGQEPSSRTATSAFVKGGTREALPEPYKMTSSRPQMCMCLQKQLETVSMRMV</sequence>
<evidence type="ECO:0000256" key="9">
    <source>
        <dbReference type="ARBA" id="ARBA00023049"/>
    </source>
</evidence>